<keyword evidence="3" id="KW-0063">Aspartyl esterase</keyword>
<evidence type="ECO:0000256" key="5">
    <source>
        <dbReference type="ARBA" id="ARBA00047928"/>
    </source>
</evidence>
<comment type="caution">
    <text evidence="7">The sequence shown here is derived from an EMBL/GenBank/DDBJ whole genome shotgun (WGS) entry which is preliminary data.</text>
</comment>
<comment type="pathway">
    <text evidence="1">Glycan metabolism; pectin degradation; 2-dehydro-3-deoxy-D-gluconate from pectin: step 1/5.</text>
</comment>
<dbReference type="EMBL" id="JAYDYQ010002686">
    <property type="protein sequence ID" value="KAK4480008.1"/>
    <property type="molecule type" value="Genomic_DNA"/>
</dbReference>
<organism evidence="7 8">
    <name type="scientific">Penstemon davidsonii</name>
    <dbReference type="NCBI Taxonomy" id="160366"/>
    <lineage>
        <taxon>Eukaryota</taxon>
        <taxon>Viridiplantae</taxon>
        <taxon>Streptophyta</taxon>
        <taxon>Embryophyta</taxon>
        <taxon>Tracheophyta</taxon>
        <taxon>Spermatophyta</taxon>
        <taxon>Magnoliopsida</taxon>
        <taxon>eudicotyledons</taxon>
        <taxon>Gunneridae</taxon>
        <taxon>Pentapetalae</taxon>
        <taxon>asterids</taxon>
        <taxon>lamiids</taxon>
        <taxon>Lamiales</taxon>
        <taxon>Plantaginaceae</taxon>
        <taxon>Cheloneae</taxon>
        <taxon>Penstemon</taxon>
    </lineage>
</organism>
<evidence type="ECO:0000256" key="3">
    <source>
        <dbReference type="ARBA" id="ARBA00023085"/>
    </source>
</evidence>
<dbReference type="InterPro" id="IPR011050">
    <property type="entry name" value="Pectin_lyase_fold/virulence"/>
</dbReference>
<proteinExistence type="predicted"/>
<dbReference type="Pfam" id="PF01095">
    <property type="entry name" value="Pectinesterase"/>
    <property type="match status" value="1"/>
</dbReference>
<dbReference type="Proteomes" id="UP001291926">
    <property type="component" value="Unassembled WGS sequence"/>
</dbReference>
<name>A0ABR0CUJ8_9LAMI</name>
<evidence type="ECO:0000256" key="1">
    <source>
        <dbReference type="ARBA" id="ARBA00005184"/>
    </source>
</evidence>
<comment type="catalytic activity">
    <reaction evidence="5">
        <text>[(1-&gt;4)-alpha-D-galacturonosyl methyl ester](n) + n H2O = [(1-&gt;4)-alpha-D-galacturonosyl](n) + n methanol + n H(+)</text>
        <dbReference type="Rhea" id="RHEA:22380"/>
        <dbReference type="Rhea" id="RHEA-COMP:14570"/>
        <dbReference type="Rhea" id="RHEA-COMP:14573"/>
        <dbReference type="ChEBI" id="CHEBI:15377"/>
        <dbReference type="ChEBI" id="CHEBI:15378"/>
        <dbReference type="ChEBI" id="CHEBI:17790"/>
        <dbReference type="ChEBI" id="CHEBI:140522"/>
        <dbReference type="ChEBI" id="CHEBI:140523"/>
        <dbReference type="EC" id="3.1.1.11"/>
    </reaction>
</comment>
<dbReference type="InterPro" id="IPR000070">
    <property type="entry name" value="Pectinesterase_cat"/>
</dbReference>
<evidence type="ECO:0000313" key="7">
    <source>
        <dbReference type="EMBL" id="KAK4480008.1"/>
    </source>
</evidence>
<dbReference type="Gene3D" id="2.160.20.10">
    <property type="entry name" value="Single-stranded right-handed beta-helix, Pectin lyase-like"/>
    <property type="match status" value="1"/>
</dbReference>
<keyword evidence="4" id="KW-0961">Cell wall biogenesis/degradation</keyword>
<dbReference type="SUPFAM" id="SSF51126">
    <property type="entry name" value="Pectin lyase-like"/>
    <property type="match status" value="1"/>
</dbReference>
<dbReference type="InterPro" id="IPR012334">
    <property type="entry name" value="Pectin_lyas_fold"/>
</dbReference>
<evidence type="ECO:0000256" key="4">
    <source>
        <dbReference type="ARBA" id="ARBA00023316"/>
    </source>
</evidence>
<protein>
    <recommendedName>
        <fullName evidence="6">Pectinesterase catalytic domain-containing protein</fullName>
    </recommendedName>
</protein>
<evidence type="ECO:0000256" key="2">
    <source>
        <dbReference type="ARBA" id="ARBA00022801"/>
    </source>
</evidence>
<keyword evidence="2" id="KW-0378">Hydrolase</keyword>
<keyword evidence="8" id="KW-1185">Reference proteome</keyword>
<evidence type="ECO:0000259" key="6">
    <source>
        <dbReference type="Pfam" id="PF01095"/>
    </source>
</evidence>
<gene>
    <name evidence="7" type="ORF">RD792_013065</name>
</gene>
<accession>A0ABR0CUJ8</accession>
<dbReference type="PANTHER" id="PTHR31707">
    <property type="entry name" value="PECTINESTERASE"/>
    <property type="match status" value="1"/>
</dbReference>
<sequence length="123" mass="14341">MEGYQDTLWAKGKKKFYRNCYITSTIDFIFGDATTVFRNCLIYVRKLLKYQKNVVTTQGDFISAEGWLECNGAFALGISGRVRWSGYRVMKREEAWKFIVELFLHGDTWLTNLGVPVLFDLFI</sequence>
<feature type="domain" description="Pectinesterase catalytic" evidence="6">
    <location>
        <begin position="1"/>
        <end position="59"/>
    </location>
</feature>
<reference evidence="7 8" key="1">
    <citation type="journal article" date="2023" name="bioRxiv">
        <title>Genome report: Whole genome sequence and annotation of Penstemon davidsonii.</title>
        <authorList>
            <person name="Ostevik K.L."/>
            <person name="Alabady M."/>
            <person name="Zhang M."/>
            <person name="Rausher M.D."/>
        </authorList>
    </citation>
    <scope>NUCLEOTIDE SEQUENCE [LARGE SCALE GENOMIC DNA]</scope>
    <source>
        <strain evidence="7">DNT005</strain>
        <tissue evidence="7">Whole leaf</tissue>
    </source>
</reference>
<evidence type="ECO:0000313" key="8">
    <source>
        <dbReference type="Proteomes" id="UP001291926"/>
    </source>
</evidence>